<keyword evidence="2" id="KW-1185">Reference proteome</keyword>
<dbReference type="Proteomes" id="UP000236520">
    <property type="component" value="Unassembled WGS sequence"/>
</dbReference>
<organism evidence="1 2">
    <name type="scientific">Streptomyces malaysiensis</name>
    <dbReference type="NCBI Taxonomy" id="92644"/>
    <lineage>
        <taxon>Bacteria</taxon>
        <taxon>Bacillati</taxon>
        <taxon>Actinomycetota</taxon>
        <taxon>Actinomycetes</taxon>
        <taxon>Kitasatosporales</taxon>
        <taxon>Streptomycetaceae</taxon>
        <taxon>Streptomyces</taxon>
        <taxon>Streptomyces violaceusniger group</taxon>
    </lineage>
</organism>
<evidence type="ECO:0000313" key="2">
    <source>
        <dbReference type="Proteomes" id="UP000236520"/>
    </source>
</evidence>
<dbReference type="AlphaFoldDB" id="A0A2J7ZA60"/>
<comment type="caution">
    <text evidence="1">The sequence shown here is derived from an EMBL/GenBank/DDBJ whole genome shotgun (WGS) entry which is preliminary data.</text>
</comment>
<sequence length="142" mass="15579">MAPANPHPNAHPDAVAFRDPIALAAALARMGPAARARTRTITRHHAMLLRVRIQRNASGRPGPNVITGQYRASWDVRMRTGGGEVTAEVFSDTPQARRLEYGFVGVDSIGRHYRQPPFPHIEPAFRQTEPAFIQALADGVLP</sequence>
<evidence type="ECO:0008006" key="3">
    <source>
        <dbReference type="Google" id="ProtNLM"/>
    </source>
</evidence>
<dbReference type="InterPro" id="IPR010064">
    <property type="entry name" value="HK97-gp10_tail"/>
</dbReference>
<protein>
    <recommendedName>
        <fullName evidence="3">HK97 gp10 family phage protein</fullName>
    </recommendedName>
</protein>
<proteinExistence type="predicted"/>
<reference evidence="1 2" key="1">
    <citation type="submission" date="2015-09" db="EMBL/GenBank/DDBJ databases">
        <title>Genome sequence, genome mining and natural product profiling of a biocontrol bacterium Streptomyces malaysiensis F913.</title>
        <authorList>
            <person name="Xu Y."/>
            <person name="Wei J."/>
            <person name="Xie J."/>
            <person name="Li T."/>
            <person name="Zhou Z."/>
        </authorList>
    </citation>
    <scope>NUCLEOTIDE SEQUENCE [LARGE SCALE GENOMIC DNA]</scope>
    <source>
        <strain evidence="1 2">F913</strain>
    </source>
</reference>
<gene>
    <name evidence="1" type="ORF">SMF913_13187</name>
</gene>
<accession>A0A2J7ZA60</accession>
<name>A0A2J7ZA60_STRMQ</name>
<evidence type="ECO:0000313" key="1">
    <source>
        <dbReference type="EMBL" id="PNG97162.1"/>
    </source>
</evidence>
<dbReference type="RefSeq" id="WP_102934549.1">
    <property type="nucleotide sequence ID" value="NZ_LJIW01000001.1"/>
</dbReference>
<dbReference type="Pfam" id="PF04883">
    <property type="entry name" value="HK97-gp10_like"/>
    <property type="match status" value="1"/>
</dbReference>
<dbReference type="EMBL" id="LJIW01000001">
    <property type="protein sequence ID" value="PNG97162.1"/>
    <property type="molecule type" value="Genomic_DNA"/>
</dbReference>